<dbReference type="PANTHER" id="PTHR32263:SF5">
    <property type="entry name" value="INACTIVE POLY [ADP-RIBOSE] POLYMERASE SRO1-RELATED"/>
    <property type="match status" value="1"/>
</dbReference>
<dbReference type="Pfam" id="PF23467">
    <property type="entry name" value="WWE_5"/>
    <property type="match status" value="1"/>
</dbReference>
<evidence type="ECO:0000259" key="7">
    <source>
        <dbReference type="PROSITE" id="PS51879"/>
    </source>
</evidence>
<dbReference type="PROSITE" id="PS51879">
    <property type="entry name" value="RST"/>
    <property type="match status" value="1"/>
</dbReference>
<keyword evidence="4" id="KW-0539">Nucleus</keyword>
<reference evidence="8" key="1">
    <citation type="submission" date="2017-01" db="EMBL/GenBank/DDBJ databases">
        <title>Integrating RNA transcriptome wide and microRNA analyses for the identification of molecular regulators associated with high salt tolerance in Sesuvium portulacastrum (L.).</title>
        <authorList>
            <person name="Nikalje G.C."/>
            <person name="Srivastava A.K."/>
            <person name="Sablok G."/>
            <person name="Nikam T.D."/>
            <person name="Suprasanna P."/>
        </authorList>
    </citation>
    <scope>NUCLEOTIDE SEQUENCE</scope>
</reference>
<evidence type="ECO:0000256" key="2">
    <source>
        <dbReference type="ARBA" id="ARBA00022473"/>
    </source>
</evidence>
<evidence type="ECO:0000256" key="1">
    <source>
        <dbReference type="ARBA" id="ARBA00004123"/>
    </source>
</evidence>
<sequence>MEAKYAKVLDSGRRLVVDLKRKRAARFTPFLSGVSRSAVPHLSTLKSSSVKLGKRKKPDVCKTKCKSCKLASRRTLLRYYTNFMNSGLPKRVMFYQNGKWVDHESEIVGVIRKEFEHKKAAVEVNINSHHIILDFVRMVQVNFRTSFEQPMAWIDEEGSCFFPENYADSEEPHGNCHYEIQKDELSSLSGPHGAQEIKLQIEIEVNGVGDSKLVEFCGESSPIVKRIKVGQNAEIEDSCDKVSDVRRNEDVGENQHGENKSDAEKVGGDLVSDSVKEMFLNSMSSAGGANIVEICSNSGSMSQGRLELFMKQVEITKRYRGDPNVRYAWLASAKEASSGIMAYGLGHCGLQQFKSVYGIGVHLAAANCANTSANFCDVDENGVRHMVLCRVIMGNMEVIHPGSKQFHPSSQNFDSGVDDIQNPRHYVVWSMNINTHIYPEYVVSFKVPANGEGHVHNNDTKLVVSSVERANLRLLNSSNMGAAIDMGSDHQSNLTCDGSKERTTSLNSTTLKTPKSPWMPFPMLLSAISKQVPPNDMKLVNAHYERFRTKVITREDFIKKLRLIVGDTLLRTTITELYCKMPRGNGTVMVAPKQEVES</sequence>
<dbReference type="InterPro" id="IPR022003">
    <property type="entry name" value="RST"/>
</dbReference>
<proteinExistence type="evidence at transcript level"/>
<evidence type="ECO:0000256" key="5">
    <source>
        <dbReference type="SAM" id="MobiDB-lite"/>
    </source>
</evidence>
<dbReference type="InterPro" id="IPR044964">
    <property type="entry name" value="RCD1/SRO1-5"/>
</dbReference>
<dbReference type="Gene3D" id="3.90.228.10">
    <property type="match status" value="1"/>
</dbReference>
<feature type="domain" description="RST" evidence="7">
    <location>
        <begin position="512"/>
        <end position="583"/>
    </location>
</feature>
<protein>
    <submittedName>
        <fullName evidence="8">WWE protein</fullName>
    </submittedName>
</protein>
<dbReference type="AlphaFoldDB" id="A0A2I7ZAP0"/>
<evidence type="ECO:0000259" key="6">
    <source>
        <dbReference type="PROSITE" id="PS51059"/>
    </source>
</evidence>
<comment type="subcellular location">
    <subcellularLocation>
        <location evidence="1">Nucleus</location>
    </subcellularLocation>
</comment>
<dbReference type="GO" id="GO:0005634">
    <property type="term" value="C:nucleus"/>
    <property type="evidence" value="ECO:0007669"/>
    <property type="project" value="UniProtKB-SubCell"/>
</dbReference>
<name>A0A2I7ZAP0_SESPO</name>
<accession>A0A2I7ZAP0</accession>
<dbReference type="Pfam" id="PF12174">
    <property type="entry name" value="RST"/>
    <property type="match status" value="1"/>
</dbReference>
<feature type="region of interest" description="Disordered" evidence="5">
    <location>
        <begin position="492"/>
        <end position="512"/>
    </location>
</feature>
<keyword evidence="3" id="KW-0346">Stress response</keyword>
<feature type="domain" description="PARP catalytic" evidence="6">
    <location>
        <begin position="248"/>
        <end position="464"/>
    </location>
</feature>
<dbReference type="PANTHER" id="PTHR32263">
    <property type="entry name" value="INACTIVE POLY [ADP-RIBOSE] POLYMERASE SRO4-RELATED"/>
    <property type="match status" value="1"/>
</dbReference>
<keyword evidence="2" id="KW-0217">Developmental protein</keyword>
<feature type="region of interest" description="Disordered" evidence="5">
    <location>
        <begin position="240"/>
        <end position="266"/>
    </location>
</feature>
<dbReference type="InterPro" id="IPR012317">
    <property type="entry name" value="Poly(ADP-ribose)pol_cat_dom"/>
</dbReference>
<organism evidence="8">
    <name type="scientific">Sesuvium portulacastrum</name>
    <name type="common">Shoreline sea purslane</name>
    <name type="synonym">Portulaca portulacastrum</name>
    <dbReference type="NCBI Taxonomy" id="221166"/>
    <lineage>
        <taxon>Eukaryota</taxon>
        <taxon>Viridiplantae</taxon>
        <taxon>Streptophyta</taxon>
        <taxon>Embryophyta</taxon>
        <taxon>Tracheophyta</taxon>
        <taxon>Spermatophyta</taxon>
        <taxon>Magnoliopsida</taxon>
        <taxon>eudicotyledons</taxon>
        <taxon>Gunneridae</taxon>
        <taxon>Pentapetalae</taxon>
        <taxon>Caryophyllales</taxon>
        <taxon>Aizoaceae</taxon>
        <taxon>Sesuvium</taxon>
    </lineage>
</organism>
<evidence type="ECO:0000313" key="8">
    <source>
        <dbReference type="EMBL" id="AUS89376.1"/>
    </source>
</evidence>
<dbReference type="GO" id="GO:0003950">
    <property type="term" value="F:NAD+ poly-ADP-ribosyltransferase activity"/>
    <property type="evidence" value="ECO:0007669"/>
    <property type="project" value="InterPro"/>
</dbReference>
<evidence type="ECO:0000256" key="3">
    <source>
        <dbReference type="ARBA" id="ARBA00023016"/>
    </source>
</evidence>
<dbReference type="InterPro" id="IPR057823">
    <property type="entry name" value="WWE_RCD1"/>
</dbReference>
<dbReference type="SUPFAM" id="SSF56399">
    <property type="entry name" value="ADP-ribosylation"/>
    <property type="match status" value="1"/>
</dbReference>
<dbReference type="PROSITE" id="PS51059">
    <property type="entry name" value="PARP_CATALYTIC"/>
    <property type="match status" value="1"/>
</dbReference>
<dbReference type="EMBL" id="KY426843">
    <property type="protein sequence ID" value="AUS89376.1"/>
    <property type="molecule type" value="mRNA"/>
</dbReference>
<evidence type="ECO:0000256" key="4">
    <source>
        <dbReference type="ARBA" id="ARBA00023242"/>
    </source>
</evidence>